<keyword evidence="5" id="KW-1185">Reference proteome</keyword>
<keyword evidence="1" id="KW-0004">4Fe-4S</keyword>
<dbReference type="SUPFAM" id="SSF56014">
    <property type="entry name" value="Nitrite and sulphite reductase 4Fe-4S domain-like"/>
    <property type="match status" value="1"/>
</dbReference>
<feature type="binding site" evidence="1">
    <location>
        <position position="263"/>
    </location>
    <ligand>
        <name>[4Fe-4S] cluster</name>
        <dbReference type="ChEBI" id="CHEBI:49883"/>
    </ligand>
</feature>
<dbReference type="GO" id="GO:0016114">
    <property type="term" value="P:terpenoid biosynthetic process"/>
    <property type="evidence" value="ECO:0007669"/>
    <property type="project" value="InterPro"/>
</dbReference>
<reference evidence="4" key="1">
    <citation type="journal article" date="2014" name="Genome Announc.">
        <title>Draft genome sequences of the altered schaedler flora, a defined bacterial community from gnotobiotic mice.</title>
        <authorList>
            <person name="Wannemuehler M.J."/>
            <person name="Overstreet A.M."/>
            <person name="Ward D.V."/>
            <person name="Phillips G.J."/>
        </authorList>
    </citation>
    <scope>NUCLEOTIDE SEQUENCE</scope>
    <source>
        <strain evidence="4">ASF457</strain>
    </source>
</reference>
<dbReference type="InterPro" id="IPR045854">
    <property type="entry name" value="NO2/SO3_Rdtase_4Fe4S_sf"/>
</dbReference>
<comment type="cofactor">
    <cofactor evidence="1">
        <name>[4Fe-4S] cluster</name>
        <dbReference type="ChEBI" id="CHEBI:49883"/>
    </cofactor>
    <text evidence="1">Binds 1 [4Fe-4S] cluster.</text>
</comment>
<dbReference type="HAMAP" id="MF_00159">
    <property type="entry name" value="IspG"/>
    <property type="match status" value="1"/>
</dbReference>
<keyword evidence="1" id="KW-0408">Iron</keyword>
<dbReference type="InterPro" id="IPR058579">
    <property type="entry name" value="IspG_C"/>
</dbReference>
<dbReference type="RefSeq" id="WP_023275124.1">
    <property type="nucleotide sequence ID" value="NZ_CP097562.1"/>
</dbReference>
<name>V2QIY1_9BACT</name>
<reference evidence="4" key="3">
    <citation type="submission" date="2022-06" db="EMBL/GenBank/DDBJ databases">
        <title>Resources to Facilitate Use of the Altered Schaedler Flora (ASF) Mouse Model to Study Microbiome Function.</title>
        <authorList>
            <person name="Proctor A."/>
            <person name="Parvinroo S."/>
            <person name="Richie T."/>
            <person name="Jia X."/>
            <person name="Lee S.T.M."/>
            <person name="Karp P.D."/>
            <person name="Paley S."/>
            <person name="Kostic A.D."/>
            <person name="Pierre J.F."/>
            <person name="Wannemuehler M.J."/>
            <person name="Phillips G.J."/>
        </authorList>
    </citation>
    <scope>NUCLEOTIDE SEQUENCE</scope>
    <source>
        <strain evidence="4">ASF457</strain>
    </source>
</reference>
<dbReference type="Proteomes" id="UP000017429">
    <property type="component" value="Chromosome"/>
</dbReference>
<evidence type="ECO:0000313" key="4">
    <source>
        <dbReference type="EMBL" id="USF23752.1"/>
    </source>
</evidence>
<dbReference type="EMBL" id="CP097562">
    <property type="protein sequence ID" value="USF23752.1"/>
    <property type="molecule type" value="Genomic_DNA"/>
</dbReference>
<keyword evidence="1" id="KW-0411">Iron-sulfur</keyword>
<evidence type="ECO:0000259" key="3">
    <source>
        <dbReference type="Pfam" id="PF26540"/>
    </source>
</evidence>
<dbReference type="EC" id="1.17.7.3" evidence="1"/>
<comment type="catalytic activity">
    <reaction evidence="1">
        <text>(2E)-4-hydroxy-3-methylbut-2-enyl diphosphate + oxidized [flavodoxin] + H2O + 2 H(+) = 2-C-methyl-D-erythritol 2,4-cyclic diphosphate + reduced [flavodoxin]</text>
        <dbReference type="Rhea" id="RHEA:43604"/>
        <dbReference type="Rhea" id="RHEA-COMP:10622"/>
        <dbReference type="Rhea" id="RHEA-COMP:10623"/>
        <dbReference type="ChEBI" id="CHEBI:15377"/>
        <dbReference type="ChEBI" id="CHEBI:15378"/>
        <dbReference type="ChEBI" id="CHEBI:57618"/>
        <dbReference type="ChEBI" id="CHEBI:58210"/>
        <dbReference type="ChEBI" id="CHEBI:58483"/>
        <dbReference type="ChEBI" id="CHEBI:128753"/>
        <dbReference type="EC" id="1.17.7.3"/>
    </reaction>
</comment>
<dbReference type="AlphaFoldDB" id="V2QIY1"/>
<dbReference type="PANTHER" id="PTHR30454">
    <property type="entry name" value="4-HYDROXY-3-METHYLBUT-2-EN-1-YL DIPHOSPHATE SYNTHASE"/>
    <property type="match status" value="1"/>
</dbReference>
<feature type="domain" description="IspG C-terminal" evidence="3">
    <location>
        <begin position="256"/>
        <end position="343"/>
    </location>
</feature>
<feature type="domain" description="IspG TIM-barrel" evidence="2">
    <location>
        <begin position="4"/>
        <end position="242"/>
    </location>
</feature>
<dbReference type="SUPFAM" id="SSF51717">
    <property type="entry name" value="Dihydropteroate synthetase-like"/>
    <property type="match status" value="1"/>
</dbReference>
<dbReference type="OrthoDB" id="9803214at2"/>
<dbReference type="GO" id="GO:0005506">
    <property type="term" value="F:iron ion binding"/>
    <property type="evidence" value="ECO:0007669"/>
    <property type="project" value="InterPro"/>
</dbReference>
<feature type="binding site" evidence="1">
    <location>
        <position position="295"/>
    </location>
    <ligand>
        <name>[4Fe-4S] cluster</name>
        <dbReference type="ChEBI" id="CHEBI:49883"/>
    </ligand>
</feature>
<dbReference type="GO" id="GO:0019288">
    <property type="term" value="P:isopentenyl diphosphate biosynthetic process, methylerythritol 4-phosphate pathway"/>
    <property type="evidence" value="ECO:0007669"/>
    <property type="project" value="UniProtKB-UniRule"/>
</dbReference>
<dbReference type="FunFam" id="3.20.20.20:FF:000001">
    <property type="entry name" value="4-hydroxy-3-methylbut-2-en-1-yl diphosphate synthase (flavodoxin)"/>
    <property type="match status" value="1"/>
</dbReference>
<dbReference type="Pfam" id="PF04551">
    <property type="entry name" value="GcpE"/>
    <property type="match status" value="1"/>
</dbReference>
<dbReference type="InterPro" id="IPR016425">
    <property type="entry name" value="IspG_bac"/>
</dbReference>
<dbReference type="GO" id="GO:0046429">
    <property type="term" value="F:4-hydroxy-3-methylbut-2-en-1-yl diphosphate synthase activity (ferredoxin)"/>
    <property type="evidence" value="ECO:0007669"/>
    <property type="project" value="UniProtKB-UniRule"/>
</dbReference>
<sequence>MKSRVIKVGSVLIGGGNPVLIQSMTNTDTRDAAATVQQILELENAGCEIIRCAVPDEKAAYALKEIKDKIHIPLIADIHFDYKLAVKSVEYGADCIRINPGNLGGFERLKIVTDAVKAAGAAIRVGINSGSLEKDILANHGVTAAAIVKSALRNIRYLYDLNFDNFKVSLKSSSVPMTIQAYKLFAEQDNSPLHVGVTEAGTLFSGTIKSAVGIGSILSLGLGDTLRVSLTGEPVEEVKTGWQIVSALDLRRKGPEIISCPTCGRTEINLIDLAQKVENMLQCSKSLVTVAVMGCAVNGPGEAREADYGIAGGTCQGLIFKKGTILKKVNEDILLKEFENILKEDGII</sequence>
<gene>
    <name evidence="1 4" type="primary">ispG</name>
    <name evidence="4" type="ORF">N508_000819</name>
</gene>
<keyword evidence="1 4" id="KW-0560">Oxidoreductase</keyword>
<dbReference type="Gene3D" id="3.20.20.20">
    <property type="entry name" value="Dihydropteroate synthase-like"/>
    <property type="match status" value="1"/>
</dbReference>
<dbReference type="NCBIfam" id="TIGR00612">
    <property type="entry name" value="ispG_gcpE"/>
    <property type="match status" value="1"/>
</dbReference>
<keyword evidence="1" id="KW-0414">Isoprene biosynthesis</keyword>
<dbReference type="GO" id="GO:0141197">
    <property type="term" value="F:4-hydroxy-3-methylbut-2-enyl-diphosphate synthase activity (flavodoxin)"/>
    <property type="evidence" value="ECO:0007669"/>
    <property type="project" value="UniProtKB-EC"/>
</dbReference>
<keyword evidence="1" id="KW-0479">Metal-binding</keyword>
<evidence type="ECO:0000256" key="1">
    <source>
        <dbReference type="HAMAP-Rule" id="MF_00159"/>
    </source>
</evidence>
<accession>V2QIY1</accession>
<dbReference type="PANTHER" id="PTHR30454:SF0">
    <property type="entry name" value="4-HYDROXY-3-METHYLBUT-2-EN-1-YL DIPHOSPHATE SYNTHASE (FERREDOXIN), CHLOROPLASTIC"/>
    <property type="match status" value="1"/>
</dbReference>
<dbReference type="Pfam" id="PF26540">
    <property type="entry name" value="GcpE_C"/>
    <property type="match status" value="1"/>
</dbReference>
<dbReference type="GO" id="GO:0051539">
    <property type="term" value="F:4 iron, 4 sulfur cluster binding"/>
    <property type="evidence" value="ECO:0007669"/>
    <property type="project" value="UniProtKB-UniRule"/>
</dbReference>
<dbReference type="Gene3D" id="3.30.413.10">
    <property type="entry name" value="Sulfite Reductase Hemoprotein, domain 1"/>
    <property type="match status" value="1"/>
</dbReference>
<feature type="binding site" evidence="1">
    <location>
        <position position="260"/>
    </location>
    <ligand>
        <name>[4Fe-4S] cluster</name>
        <dbReference type="ChEBI" id="CHEBI:49883"/>
    </ligand>
</feature>
<dbReference type="PIRSF" id="PIRSF004640">
    <property type="entry name" value="IspG"/>
    <property type="match status" value="1"/>
</dbReference>
<comment type="pathway">
    <text evidence="1">Isoprenoid biosynthesis; isopentenyl diphosphate biosynthesis via DXP pathway; isopentenyl diphosphate from 1-deoxy-D-xylulose 5-phosphate: step 5/6.</text>
</comment>
<organism evidence="4 5">
    <name type="scientific">Mucispirillum schaedleri ASF457</name>
    <dbReference type="NCBI Taxonomy" id="1379858"/>
    <lineage>
        <taxon>Bacteria</taxon>
        <taxon>Pseudomonadati</taxon>
        <taxon>Deferribacterota</taxon>
        <taxon>Deferribacteres</taxon>
        <taxon>Deferribacterales</taxon>
        <taxon>Mucispirillaceae</taxon>
        <taxon>Mucispirillum</taxon>
    </lineage>
</organism>
<evidence type="ECO:0000259" key="2">
    <source>
        <dbReference type="Pfam" id="PF04551"/>
    </source>
</evidence>
<dbReference type="InterPro" id="IPR058578">
    <property type="entry name" value="IspG_TIM"/>
</dbReference>
<dbReference type="eggNOG" id="COG0821">
    <property type="taxonomic scope" value="Bacteria"/>
</dbReference>
<dbReference type="NCBIfam" id="NF001540">
    <property type="entry name" value="PRK00366.1"/>
    <property type="match status" value="1"/>
</dbReference>
<dbReference type="InterPro" id="IPR004588">
    <property type="entry name" value="IspG_bac-typ"/>
</dbReference>
<evidence type="ECO:0000313" key="5">
    <source>
        <dbReference type="Proteomes" id="UP000017429"/>
    </source>
</evidence>
<feature type="binding site" evidence="1">
    <location>
        <position position="302"/>
    </location>
    <ligand>
        <name>[4Fe-4S] cluster</name>
        <dbReference type="ChEBI" id="CHEBI:49883"/>
    </ligand>
</feature>
<dbReference type="KEGG" id="msch:N508_000819"/>
<comment type="function">
    <text evidence="1">Converts 2C-methyl-D-erythritol 2,4-cyclodiphosphate (ME-2,4cPP) into 1-hydroxy-2-methyl-2-(E)-butenyl 4-diphosphate.</text>
</comment>
<proteinExistence type="inferred from homology"/>
<reference evidence="4" key="2">
    <citation type="submission" date="2022-05" db="EMBL/GenBank/DDBJ databases">
        <authorList>
            <person name="Proctor A.L."/>
            <person name="Phillips G.J."/>
            <person name="Wannemuehler M.J."/>
        </authorList>
    </citation>
    <scope>NUCLEOTIDE SEQUENCE</scope>
    <source>
        <strain evidence="4">ASF457</strain>
    </source>
</reference>
<dbReference type="InterPro" id="IPR011005">
    <property type="entry name" value="Dihydropteroate_synth-like_sf"/>
</dbReference>
<comment type="similarity">
    <text evidence="1">Belongs to the IspG family.</text>
</comment>
<protein>
    <recommendedName>
        <fullName evidence="1">4-hydroxy-3-methylbut-2-en-1-yl diphosphate synthase (flavodoxin)</fullName>
        <ecNumber evidence="1">1.17.7.3</ecNumber>
    </recommendedName>
    <alternativeName>
        <fullName evidence="1">1-hydroxy-2-methyl-2-(E)-butenyl 4-diphosphate synthase</fullName>
    </alternativeName>
</protein>